<dbReference type="PROSITE" id="PS52015">
    <property type="entry name" value="TONB_CTD"/>
    <property type="match status" value="1"/>
</dbReference>
<evidence type="ECO:0000256" key="7">
    <source>
        <dbReference type="ARBA" id="ARBA00022927"/>
    </source>
</evidence>
<keyword evidence="7" id="KW-0653">Protein transport</keyword>
<keyword evidence="8" id="KW-1133">Transmembrane helix</keyword>
<evidence type="ECO:0000256" key="8">
    <source>
        <dbReference type="ARBA" id="ARBA00022989"/>
    </source>
</evidence>
<dbReference type="InterPro" id="IPR006260">
    <property type="entry name" value="TonB/TolA_C"/>
</dbReference>
<keyword evidence="4" id="KW-1003">Cell membrane</keyword>
<dbReference type="EMBL" id="JAZDQT010000002">
    <property type="protein sequence ID" value="MEE1945413.1"/>
    <property type="molecule type" value="Genomic_DNA"/>
</dbReference>
<dbReference type="Proteomes" id="UP001336835">
    <property type="component" value="Unassembled WGS sequence"/>
</dbReference>
<dbReference type="RefSeq" id="WP_330107770.1">
    <property type="nucleotide sequence ID" value="NZ_JAZDQT010000002.1"/>
</dbReference>
<protein>
    <submittedName>
        <fullName evidence="11">Energy transducer TonB</fullName>
    </submittedName>
</protein>
<feature type="domain" description="TonB C-terminal" evidence="10">
    <location>
        <begin position="167"/>
        <end position="258"/>
    </location>
</feature>
<comment type="subcellular location">
    <subcellularLocation>
        <location evidence="1">Cell inner membrane</location>
        <topology evidence="1">Single-pass membrane protein</topology>
        <orientation evidence="1">Periplasmic side</orientation>
    </subcellularLocation>
</comment>
<name>A0ABU7I7J1_9SPHI</name>
<keyword evidence="6" id="KW-0812">Transmembrane</keyword>
<reference evidence="11 12" key="1">
    <citation type="submission" date="2024-01" db="EMBL/GenBank/DDBJ databases">
        <title>Pedobacter sp. nov., isolated from fresh soil.</title>
        <authorList>
            <person name="Le N.T.T."/>
        </authorList>
    </citation>
    <scope>NUCLEOTIDE SEQUENCE [LARGE SCALE GENOMIC DNA]</scope>
    <source>
        <strain evidence="11 12">KR3-3</strain>
    </source>
</reference>
<evidence type="ECO:0000256" key="9">
    <source>
        <dbReference type="ARBA" id="ARBA00023136"/>
    </source>
</evidence>
<evidence type="ECO:0000313" key="11">
    <source>
        <dbReference type="EMBL" id="MEE1945413.1"/>
    </source>
</evidence>
<organism evidence="11 12">
    <name type="scientific">Pedobacter albus</name>
    <dbReference type="NCBI Taxonomy" id="3113905"/>
    <lineage>
        <taxon>Bacteria</taxon>
        <taxon>Pseudomonadati</taxon>
        <taxon>Bacteroidota</taxon>
        <taxon>Sphingobacteriia</taxon>
        <taxon>Sphingobacteriales</taxon>
        <taxon>Sphingobacteriaceae</taxon>
        <taxon>Pedobacter</taxon>
    </lineage>
</organism>
<comment type="similarity">
    <text evidence="2">Belongs to the TonB family.</text>
</comment>
<evidence type="ECO:0000313" key="12">
    <source>
        <dbReference type="Proteomes" id="UP001336835"/>
    </source>
</evidence>
<dbReference type="Pfam" id="PF03544">
    <property type="entry name" value="TonB_C"/>
    <property type="match status" value="1"/>
</dbReference>
<dbReference type="SUPFAM" id="SSF74653">
    <property type="entry name" value="TolA/TonB C-terminal domain"/>
    <property type="match status" value="1"/>
</dbReference>
<sequence>MEFHSSLHHLHMKKLVLLSIPFIFVQVAFTQTKINKVKLDTIHVAGRLIAGDGSKLSNIVIETRSPNLSYANLKYATITDSLGNFKLEGIQPVDTLTFFALNQEHTFINKESRFLNITIWPGTLKYATPQTLVISAKRTSQKKKSEFKTADFPGCSFYITQNPSYPGGPSKFEEYIYKNLKYPSNAIKNNIEGTVTVQFSIAKDGTLLFPSIINGLGYGCDEAVLEVLKKSRKWNPGIRNGRPIHAIYQTDIAFKLTD</sequence>
<dbReference type="PANTHER" id="PTHR33446">
    <property type="entry name" value="PROTEIN TONB-RELATED"/>
    <property type="match status" value="1"/>
</dbReference>
<keyword evidence="9" id="KW-0472">Membrane</keyword>
<evidence type="ECO:0000256" key="5">
    <source>
        <dbReference type="ARBA" id="ARBA00022519"/>
    </source>
</evidence>
<gene>
    <name evidence="11" type="ORF">VRU48_09860</name>
</gene>
<proteinExistence type="inferred from homology"/>
<evidence type="ECO:0000256" key="4">
    <source>
        <dbReference type="ARBA" id="ARBA00022475"/>
    </source>
</evidence>
<evidence type="ECO:0000256" key="6">
    <source>
        <dbReference type="ARBA" id="ARBA00022692"/>
    </source>
</evidence>
<keyword evidence="3" id="KW-0813">Transport</keyword>
<dbReference type="InterPro" id="IPR037682">
    <property type="entry name" value="TonB_C"/>
</dbReference>
<evidence type="ECO:0000256" key="3">
    <source>
        <dbReference type="ARBA" id="ARBA00022448"/>
    </source>
</evidence>
<dbReference type="InterPro" id="IPR051045">
    <property type="entry name" value="TonB-dependent_transducer"/>
</dbReference>
<keyword evidence="12" id="KW-1185">Reference proteome</keyword>
<dbReference type="Gene3D" id="3.30.1150.10">
    <property type="match status" value="1"/>
</dbReference>
<evidence type="ECO:0000256" key="1">
    <source>
        <dbReference type="ARBA" id="ARBA00004383"/>
    </source>
</evidence>
<evidence type="ECO:0000259" key="10">
    <source>
        <dbReference type="PROSITE" id="PS52015"/>
    </source>
</evidence>
<keyword evidence="5" id="KW-0997">Cell inner membrane</keyword>
<comment type="caution">
    <text evidence="11">The sequence shown here is derived from an EMBL/GenBank/DDBJ whole genome shotgun (WGS) entry which is preliminary data.</text>
</comment>
<dbReference type="NCBIfam" id="TIGR01352">
    <property type="entry name" value="tonB_Cterm"/>
    <property type="match status" value="1"/>
</dbReference>
<accession>A0ABU7I7J1</accession>
<dbReference type="PANTHER" id="PTHR33446:SF2">
    <property type="entry name" value="PROTEIN TONB"/>
    <property type="match status" value="1"/>
</dbReference>
<evidence type="ECO:0000256" key="2">
    <source>
        <dbReference type="ARBA" id="ARBA00006555"/>
    </source>
</evidence>